<feature type="transmembrane region" description="Helical" evidence="1">
    <location>
        <begin position="107"/>
        <end position="127"/>
    </location>
</feature>
<name>A0ABV2GZA1_9HYPH</name>
<keyword evidence="3" id="KW-1185">Reference proteome</keyword>
<dbReference type="Pfam" id="PF19911">
    <property type="entry name" value="DUF6384"/>
    <property type="match status" value="1"/>
</dbReference>
<comment type="caution">
    <text evidence="2">The sequence shown here is derived from an EMBL/GenBank/DDBJ whole genome shotgun (WGS) entry which is preliminary data.</text>
</comment>
<evidence type="ECO:0000256" key="1">
    <source>
        <dbReference type="SAM" id="Phobius"/>
    </source>
</evidence>
<keyword evidence="1" id="KW-1133">Transmembrane helix</keyword>
<evidence type="ECO:0000313" key="2">
    <source>
        <dbReference type="EMBL" id="MET3583372.1"/>
    </source>
</evidence>
<sequence length="317" mass="34167">MVDAAATAASGGAPQTPKLSELMLAMDVVDTLRHHEGLVARELGGDARDDALKARLRQIYEDQGLEVSDRILEEGIQALKESRFVYTPSPPSFGRTMAGLWIRRGRVAVAIVAILAIVAALIGWQAWTRHTQRQATEQAQIELSDTLPRALSVAADAARGEARVPEAETAIAGLVTDGQAALARGDAAAAKDAIAKLGDLRSRLNQQYVLRVVSRPGEDTGVFRVPEINPAGQNYYLIVEAVAPDGQVLSLPIVNEETGTTDTVTKWGARVSEAVFDAVKRDKLDDGIVQNNKLGEKRRGALEMDFLTPVLGMITKW</sequence>
<dbReference type="Proteomes" id="UP001549204">
    <property type="component" value="Unassembled WGS sequence"/>
</dbReference>
<gene>
    <name evidence="2" type="ORF">ABID19_006437</name>
</gene>
<accession>A0ABV2GZA1</accession>
<organism evidence="2 3">
    <name type="scientific">Mesorhizobium robiniae</name>
    <dbReference type="NCBI Taxonomy" id="559315"/>
    <lineage>
        <taxon>Bacteria</taxon>
        <taxon>Pseudomonadati</taxon>
        <taxon>Pseudomonadota</taxon>
        <taxon>Alphaproteobacteria</taxon>
        <taxon>Hyphomicrobiales</taxon>
        <taxon>Phyllobacteriaceae</taxon>
        <taxon>Mesorhizobium</taxon>
    </lineage>
</organism>
<keyword evidence="1" id="KW-0812">Transmembrane</keyword>
<keyword evidence="1" id="KW-0472">Membrane</keyword>
<dbReference type="InterPro" id="IPR045964">
    <property type="entry name" value="DUF6384"/>
</dbReference>
<protein>
    <recommendedName>
        <fullName evidence="4">Anti-sigma factor</fullName>
    </recommendedName>
</protein>
<dbReference type="EMBL" id="JBEPMC010000017">
    <property type="protein sequence ID" value="MET3583372.1"/>
    <property type="molecule type" value="Genomic_DNA"/>
</dbReference>
<proteinExistence type="predicted"/>
<dbReference type="RefSeq" id="WP_354494605.1">
    <property type="nucleotide sequence ID" value="NZ_JBEPMC010000017.1"/>
</dbReference>
<reference evidence="2 3" key="1">
    <citation type="submission" date="2024-06" db="EMBL/GenBank/DDBJ databases">
        <title>Genomic Encyclopedia of Type Strains, Phase IV (KMG-IV): sequencing the most valuable type-strain genomes for metagenomic binning, comparative biology and taxonomic classification.</title>
        <authorList>
            <person name="Goeker M."/>
        </authorList>
    </citation>
    <scope>NUCLEOTIDE SEQUENCE [LARGE SCALE GENOMIC DNA]</scope>
    <source>
        <strain evidence="2 3">DSM 100022</strain>
    </source>
</reference>
<evidence type="ECO:0008006" key="4">
    <source>
        <dbReference type="Google" id="ProtNLM"/>
    </source>
</evidence>
<evidence type="ECO:0000313" key="3">
    <source>
        <dbReference type="Proteomes" id="UP001549204"/>
    </source>
</evidence>